<sequence length="396" mass="43071">MDAVRGSTPTRVNFLDAAVADAANDRSFARFFKQKSVKELENVVRQKLGLDEGVNVELHHLCYDHSLALNDKDDFDMLRHYAATSDVVKISFVLREELEDALPRKRRRLNPAPPAAPDQIIEPAPENDASENTPNIETTKPKKSKVATQVPTDNVVVALPNRSTENKRKRVEPPASPEPVPVAEESIKSLKKRKKAKKKHGAVEHTNDMSDIARAINAASTANNAAEADDAEEEQPKKRKRTKKAKEDESAHVKEVVQPEPEPVVAKPAARPSNGRRKSQASSETLDAVRAFLMNGIAETPAAPSADTTTTPKKTKTKVPTKPLPVDDTRPGNSSKLSAVLGDAKRKEKEDAAEAQERGSAAKPRGRPKKKTEEPSVAAEPKGKGKKVPLRGVAAA</sequence>
<feature type="compositionally biased region" description="Low complexity" evidence="1">
    <location>
        <begin position="300"/>
        <end position="312"/>
    </location>
</feature>
<accession>A0A0D7BB59</accession>
<evidence type="ECO:0000313" key="2">
    <source>
        <dbReference type="EMBL" id="KIY67753.1"/>
    </source>
</evidence>
<dbReference type="AlphaFoldDB" id="A0A0D7BB59"/>
<reference evidence="2 3" key="1">
    <citation type="journal article" date="2015" name="Fungal Genet. Biol.">
        <title>Evolution of novel wood decay mechanisms in Agaricales revealed by the genome sequences of Fistulina hepatica and Cylindrobasidium torrendii.</title>
        <authorList>
            <person name="Floudas D."/>
            <person name="Held B.W."/>
            <person name="Riley R."/>
            <person name="Nagy L.G."/>
            <person name="Koehler G."/>
            <person name="Ransdell A.S."/>
            <person name="Younus H."/>
            <person name="Chow J."/>
            <person name="Chiniquy J."/>
            <person name="Lipzen A."/>
            <person name="Tritt A."/>
            <person name="Sun H."/>
            <person name="Haridas S."/>
            <person name="LaButti K."/>
            <person name="Ohm R.A."/>
            <person name="Kues U."/>
            <person name="Blanchette R.A."/>
            <person name="Grigoriev I.V."/>
            <person name="Minto R.E."/>
            <person name="Hibbett D.S."/>
        </authorList>
    </citation>
    <scope>NUCLEOTIDE SEQUENCE [LARGE SCALE GENOMIC DNA]</scope>
    <source>
        <strain evidence="2 3">FP15055 ss-10</strain>
    </source>
</reference>
<dbReference type="STRING" id="1314674.A0A0D7BB59"/>
<keyword evidence="3" id="KW-1185">Reference proteome</keyword>
<gene>
    <name evidence="2" type="ORF">CYLTODRAFT_422273</name>
</gene>
<feature type="compositionally biased region" description="Low complexity" evidence="1">
    <location>
        <begin position="258"/>
        <end position="272"/>
    </location>
</feature>
<dbReference type="EMBL" id="KN880518">
    <property type="protein sequence ID" value="KIY67753.1"/>
    <property type="molecule type" value="Genomic_DNA"/>
</dbReference>
<dbReference type="Proteomes" id="UP000054007">
    <property type="component" value="Unassembled WGS sequence"/>
</dbReference>
<feature type="compositionally biased region" description="Low complexity" evidence="1">
    <location>
        <begin position="212"/>
        <end position="226"/>
    </location>
</feature>
<feature type="region of interest" description="Disordered" evidence="1">
    <location>
        <begin position="105"/>
        <end position="396"/>
    </location>
</feature>
<proteinExistence type="predicted"/>
<evidence type="ECO:0000256" key="1">
    <source>
        <dbReference type="SAM" id="MobiDB-lite"/>
    </source>
</evidence>
<protein>
    <submittedName>
        <fullName evidence="2">Uncharacterized protein</fullName>
    </submittedName>
</protein>
<feature type="compositionally biased region" description="Basic and acidic residues" evidence="1">
    <location>
        <begin position="343"/>
        <end position="357"/>
    </location>
</feature>
<name>A0A0D7BB59_9AGAR</name>
<feature type="compositionally biased region" description="Basic residues" evidence="1">
    <location>
        <begin position="189"/>
        <end position="200"/>
    </location>
</feature>
<organism evidence="2 3">
    <name type="scientific">Cylindrobasidium torrendii FP15055 ss-10</name>
    <dbReference type="NCBI Taxonomy" id="1314674"/>
    <lineage>
        <taxon>Eukaryota</taxon>
        <taxon>Fungi</taxon>
        <taxon>Dikarya</taxon>
        <taxon>Basidiomycota</taxon>
        <taxon>Agaricomycotina</taxon>
        <taxon>Agaricomycetes</taxon>
        <taxon>Agaricomycetidae</taxon>
        <taxon>Agaricales</taxon>
        <taxon>Marasmiineae</taxon>
        <taxon>Physalacriaceae</taxon>
        <taxon>Cylindrobasidium</taxon>
    </lineage>
</organism>
<feature type="compositionally biased region" description="Basic and acidic residues" evidence="1">
    <location>
        <begin position="245"/>
        <end position="257"/>
    </location>
</feature>
<dbReference type="OrthoDB" id="3357439at2759"/>
<evidence type="ECO:0000313" key="3">
    <source>
        <dbReference type="Proteomes" id="UP000054007"/>
    </source>
</evidence>